<accession>A0ABW4WX90</accession>
<dbReference type="RefSeq" id="WP_229961513.1">
    <property type="nucleotide sequence ID" value="NZ_JAJJWI010000013.1"/>
</dbReference>
<comment type="caution">
    <text evidence="2">The sequence shown here is derived from an EMBL/GenBank/DDBJ whole genome shotgun (WGS) entry which is preliminary data.</text>
</comment>
<reference evidence="3" key="1">
    <citation type="journal article" date="2019" name="Int. J. Syst. Evol. Microbiol.">
        <title>The Global Catalogue of Microorganisms (GCM) 10K type strain sequencing project: providing services to taxonomists for standard genome sequencing and annotation.</title>
        <authorList>
            <consortium name="The Broad Institute Genomics Platform"/>
            <consortium name="The Broad Institute Genome Sequencing Center for Infectious Disease"/>
            <person name="Wu L."/>
            <person name="Ma J."/>
        </authorList>
    </citation>
    <scope>NUCLEOTIDE SEQUENCE [LARGE SCALE GENOMIC DNA]</scope>
    <source>
        <strain evidence="3">JCM 16545</strain>
    </source>
</reference>
<dbReference type="Proteomes" id="UP001597369">
    <property type="component" value="Unassembled WGS sequence"/>
</dbReference>
<name>A0ABW4WX90_9BACT</name>
<organism evidence="2 3">
    <name type="scientific">Pontibacter silvestris</name>
    <dbReference type="NCBI Taxonomy" id="2305183"/>
    <lineage>
        <taxon>Bacteria</taxon>
        <taxon>Pseudomonadati</taxon>
        <taxon>Bacteroidota</taxon>
        <taxon>Cytophagia</taxon>
        <taxon>Cytophagales</taxon>
        <taxon>Hymenobacteraceae</taxon>
        <taxon>Pontibacter</taxon>
    </lineage>
</organism>
<feature type="signal peptide" evidence="1">
    <location>
        <begin position="1"/>
        <end position="27"/>
    </location>
</feature>
<sequence>MAENTRLKLIFCTLLLSLFSFLQKANAQIVNIEEERVKRDSSNYLTGKIGLDFSMYNQNAGENNPNNYLQLTFDGDIAYFSKQHSYLLLNYVNYLLVNYTSSSQRNAVASTGYSHLRTNLFRKRKLSYELFAQVQADKARGLELRTLGGAYLRLEILRNKENVDVFFGTGLMHEHEEWEMPEEEDIIRTSDLLKSTNYVSAKAKLNENVETNAIVYYQTGYAESIDKFRNRVSGDISLSVKVYKSLTLKTGFTCVYEDEPIVPVTRFVYSITNGVAVQF</sequence>
<evidence type="ECO:0000313" key="3">
    <source>
        <dbReference type="Proteomes" id="UP001597369"/>
    </source>
</evidence>
<proteinExistence type="predicted"/>
<dbReference type="EMBL" id="JBHUHV010000024">
    <property type="protein sequence ID" value="MFD2066856.1"/>
    <property type="molecule type" value="Genomic_DNA"/>
</dbReference>
<keyword evidence="3" id="KW-1185">Reference proteome</keyword>
<evidence type="ECO:0008006" key="4">
    <source>
        <dbReference type="Google" id="ProtNLM"/>
    </source>
</evidence>
<evidence type="ECO:0000256" key="1">
    <source>
        <dbReference type="SAM" id="SignalP"/>
    </source>
</evidence>
<keyword evidence="1" id="KW-0732">Signal</keyword>
<evidence type="ECO:0000313" key="2">
    <source>
        <dbReference type="EMBL" id="MFD2066856.1"/>
    </source>
</evidence>
<gene>
    <name evidence="2" type="ORF">ACFSKU_08165</name>
</gene>
<protein>
    <recommendedName>
        <fullName evidence="4">DUF481 domain-containing protein</fullName>
    </recommendedName>
</protein>
<feature type="chain" id="PRO_5045654949" description="DUF481 domain-containing protein" evidence="1">
    <location>
        <begin position="28"/>
        <end position="279"/>
    </location>
</feature>